<gene>
    <name evidence="1" type="ORF">SPIROBIBN47_60009</name>
</gene>
<sequence length="27" mass="3131">MNMYLLYAAMGYLSNAGNMADYFDVKY</sequence>
<dbReference type="EMBL" id="FWDM01000038">
    <property type="protein sequence ID" value="SLM15644.1"/>
    <property type="molecule type" value="Genomic_DNA"/>
</dbReference>
<protein>
    <submittedName>
        <fullName evidence="1">Uncharacterized protein</fullName>
    </submittedName>
</protein>
<evidence type="ECO:0000313" key="1">
    <source>
        <dbReference type="EMBL" id="SLM15644.1"/>
    </source>
</evidence>
<organism evidence="1">
    <name type="scientific">uncultured spirochete</name>
    <dbReference type="NCBI Taxonomy" id="156406"/>
    <lineage>
        <taxon>Bacteria</taxon>
        <taxon>Pseudomonadati</taxon>
        <taxon>Spirochaetota</taxon>
        <taxon>Spirochaetia</taxon>
        <taxon>Spirochaetales</taxon>
        <taxon>environmental samples</taxon>
    </lineage>
</organism>
<name>A0A3P3XMS0_9SPIR</name>
<dbReference type="AlphaFoldDB" id="A0A3P3XMS0"/>
<reference evidence="1" key="1">
    <citation type="submission" date="2017-02" db="EMBL/GenBank/DDBJ databases">
        <authorList>
            <person name="Regsiter A."/>
            <person name="William W."/>
        </authorList>
    </citation>
    <scope>NUCLEOTIDE SEQUENCE</scope>
    <source>
        <strain evidence="1">Bib</strain>
    </source>
</reference>
<proteinExistence type="predicted"/>
<accession>A0A3P3XMS0</accession>